<evidence type="ECO:0000256" key="1">
    <source>
        <dbReference type="SAM" id="MobiDB-lite"/>
    </source>
</evidence>
<feature type="domain" description="Apple" evidence="2">
    <location>
        <begin position="463"/>
        <end position="548"/>
    </location>
</feature>
<dbReference type="EMBL" id="JBICCN010000356">
    <property type="protein sequence ID" value="KAL3074730.1"/>
    <property type="molecule type" value="Genomic_DNA"/>
</dbReference>
<dbReference type="Gene3D" id="3.50.4.10">
    <property type="entry name" value="Hepatocyte Growth Factor"/>
    <property type="match status" value="1"/>
</dbReference>
<comment type="caution">
    <text evidence="3">The sequence shown here is derived from an EMBL/GenBank/DDBJ whole genome shotgun (WGS) entry which is preliminary data.</text>
</comment>
<proteinExistence type="predicted"/>
<feature type="domain" description="Apple" evidence="2">
    <location>
        <begin position="62"/>
        <end position="139"/>
    </location>
</feature>
<evidence type="ECO:0000313" key="4">
    <source>
        <dbReference type="Proteomes" id="UP001620645"/>
    </source>
</evidence>
<feature type="region of interest" description="Disordered" evidence="1">
    <location>
        <begin position="276"/>
        <end position="298"/>
    </location>
</feature>
<dbReference type="PANTHER" id="PTHR47327">
    <property type="entry name" value="FI18240P1-RELATED"/>
    <property type="match status" value="1"/>
</dbReference>
<keyword evidence="4" id="KW-1185">Reference proteome</keyword>
<dbReference type="InterPro" id="IPR052774">
    <property type="entry name" value="Celegans_DevNeuronal_Protein"/>
</dbReference>
<sequence length="572" mass="63516">MRSSASPARQLLAFCSEYCSNSSSSSFTTALCVVVLLLLLFPAHCPSGVAASVEIGGEFKHCFERYAGHRIVAASPFLSEWRRSSEEQCLEFCVRSSSRCGAIVYDKGGHICHYFISSDSPNLVRQRKFVYLRVTDRNCTDSLKVKLLANESRSKIPKNADGTSDAKGEVGTKLATTVKAHKNKMPSSEKRKHYAIPEPKATRTTTSVGGNNSNATDYYEARGRSSSSAMPTIGALLAELDDELAKRTQMALPSQAANAFEDEAVLLDKLAKKGPLQSEREIRRSPRINDRGGGGDQKSFWPLQNAKMLMEIDEQQQLNEMLVSEKEGRQHMAMAKGEDNDSEQSITAGGENPCDNNNSEMTHRIWLAVENARLASAAGTERMPQKAANTPRECVRVCTNLLVGSRPCNSFTFYEHEKHCVFGHSGNAFPSRAALESIRNGDFSQRTFRQFCYPASLSPFENCAEFLAFSDYRLETEPREVFDGLPGSVEGLSACIELCVLSSDFRCMSASFDYVRGICRLFHEHSLSNPNAFREHHHKNQLYFENGCVESAGEITEETSQMGSVRRMRKKI</sequence>
<dbReference type="PANTHER" id="PTHR47327:SF16">
    <property type="entry name" value="APPLE DOMAIN-CONTAINING PROTEIN"/>
    <property type="match status" value="1"/>
</dbReference>
<accession>A0ABD2IBX6</accession>
<dbReference type="PROSITE" id="PS50948">
    <property type="entry name" value="PAN"/>
    <property type="match status" value="3"/>
</dbReference>
<dbReference type="SMART" id="SM00473">
    <property type="entry name" value="PAN_AP"/>
    <property type="match status" value="3"/>
</dbReference>
<evidence type="ECO:0000313" key="3">
    <source>
        <dbReference type="EMBL" id="KAL3074730.1"/>
    </source>
</evidence>
<feature type="domain" description="Apple" evidence="2">
    <location>
        <begin position="354"/>
        <end position="448"/>
    </location>
</feature>
<dbReference type="SUPFAM" id="SSF57414">
    <property type="entry name" value="Hairpin loop containing domain-like"/>
    <property type="match status" value="3"/>
</dbReference>
<dbReference type="AlphaFoldDB" id="A0ABD2IBX6"/>
<dbReference type="Proteomes" id="UP001620645">
    <property type="component" value="Unassembled WGS sequence"/>
</dbReference>
<gene>
    <name evidence="3" type="ORF">niasHS_014175</name>
</gene>
<feature type="region of interest" description="Disordered" evidence="1">
    <location>
        <begin position="337"/>
        <end position="356"/>
    </location>
</feature>
<reference evidence="3 4" key="1">
    <citation type="submission" date="2024-10" db="EMBL/GenBank/DDBJ databases">
        <authorList>
            <person name="Kim D."/>
        </authorList>
    </citation>
    <scope>NUCLEOTIDE SEQUENCE [LARGE SCALE GENOMIC DNA]</scope>
    <source>
        <strain evidence="3">Taebaek</strain>
    </source>
</reference>
<protein>
    <recommendedName>
        <fullName evidence="2">Apple domain-containing protein</fullName>
    </recommendedName>
</protein>
<feature type="compositionally biased region" description="Basic and acidic residues" evidence="1">
    <location>
        <begin position="278"/>
        <end position="290"/>
    </location>
</feature>
<dbReference type="Pfam" id="PF00024">
    <property type="entry name" value="PAN_1"/>
    <property type="match status" value="2"/>
</dbReference>
<evidence type="ECO:0000259" key="2">
    <source>
        <dbReference type="PROSITE" id="PS50948"/>
    </source>
</evidence>
<name>A0ABD2IBX6_HETSC</name>
<organism evidence="3 4">
    <name type="scientific">Heterodera schachtii</name>
    <name type="common">Sugarbeet cyst nematode worm</name>
    <name type="synonym">Tylenchus schachtii</name>
    <dbReference type="NCBI Taxonomy" id="97005"/>
    <lineage>
        <taxon>Eukaryota</taxon>
        <taxon>Metazoa</taxon>
        <taxon>Ecdysozoa</taxon>
        <taxon>Nematoda</taxon>
        <taxon>Chromadorea</taxon>
        <taxon>Rhabditida</taxon>
        <taxon>Tylenchina</taxon>
        <taxon>Tylenchomorpha</taxon>
        <taxon>Tylenchoidea</taxon>
        <taxon>Heteroderidae</taxon>
        <taxon>Heteroderinae</taxon>
        <taxon>Heterodera</taxon>
    </lineage>
</organism>
<dbReference type="InterPro" id="IPR003609">
    <property type="entry name" value="Pan_app"/>
</dbReference>